<keyword evidence="1" id="KW-1133">Transmembrane helix</keyword>
<reference evidence="2 3" key="1">
    <citation type="submission" date="2017-01" db="EMBL/GenBank/DDBJ databases">
        <authorList>
            <person name="Mah S.A."/>
            <person name="Swanson W.J."/>
            <person name="Moy G.W."/>
            <person name="Vacquier V.D."/>
        </authorList>
    </citation>
    <scope>NUCLEOTIDE SEQUENCE [LARGE SCALE GENOMIC DNA]</scope>
    <source>
        <strain evidence="2 3">CGMCC 1.8909</strain>
    </source>
</reference>
<name>A0A1N7DSL4_9EURY</name>
<feature type="transmembrane region" description="Helical" evidence="1">
    <location>
        <begin position="15"/>
        <end position="34"/>
    </location>
</feature>
<evidence type="ECO:0000256" key="1">
    <source>
        <dbReference type="SAM" id="Phobius"/>
    </source>
</evidence>
<keyword evidence="3" id="KW-1185">Reference proteome</keyword>
<keyword evidence="1" id="KW-0472">Membrane</keyword>
<evidence type="ECO:0000313" key="3">
    <source>
        <dbReference type="Proteomes" id="UP000185687"/>
    </source>
</evidence>
<proteinExistence type="predicted"/>
<dbReference type="STRING" id="588898.BB347_05665"/>
<accession>A0A1N7DSL4</accession>
<organism evidence="2 3">
    <name type="scientific">Natronorubrum daqingense</name>
    <dbReference type="NCBI Taxonomy" id="588898"/>
    <lineage>
        <taxon>Archaea</taxon>
        <taxon>Methanobacteriati</taxon>
        <taxon>Methanobacteriota</taxon>
        <taxon>Stenosarchaea group</taxon>
        <taxon>Halobacteria</taxon>
        <taxon>Halobacteriales</taxon>
        <taxon>Natrialbaceae</taxon>
        <taxon>Natronorubrum</taxon>
    </lineage>
</organism>
<evidence type="ECO:0000313" key="2">
    <source>
        <dbReference type="EMBL" id="SIR78826.1"/>
    </source>
</evidence>
<dbReference type="AlphaFoldDB" id="A0A1N7DSL4"/>
<gene>
    <name evidence="2" type="ORF">SAMN05421809_2214</name>
</gene>
<sequence length="69" mass="7618">MTEVDAMAMRDRFDWTERLTIVLTLVFVLSLGLVRLSGSAVAWVVWGVAMVLVSGIALVLVNRSERPAE</sequence>
<feature type="transmembrane region" description="Helical" evidence="1">
    <location>
        <begin position="40"/>
        <end position="61"/>
    </location>
</feature>
<dbReference type="EMBL" id="FTNP01000003">
    <property type="protein sequence ID" value="SIR78826.1"/>
    <property type="molecule type" value="Genomic_DNA"/>
</dbReference>
<keyword evidence="1" id="KW-0812">Transmembrane</keyword>
<protein>
    <submittedName>
        <fullName evidence="2">Uncharacterized protein</fullName>
    </submittedName>
</protein>
<dbReference type="Proteomes" id="UP000185687">
    <property type="component" value="Unassembled WGS sequence"/>
</dbReference>